<proteinExistence type="predicted"/>
<protein>
    <submittedName>
        <fullName evidence="3">Uncharacterized protein LOC117148432</fullName>
    </submittedName>
</protein>
<gene>
    <name evidence="3" type="primary">LOC117148432</name>
</gene>
<evidence type="ECO:0000313" key="3">
    <source>
        <dbReference type="RefSeq" id="XP_033171696.1"/>
    </source>
</evidence>
<feature type="domain" description="DUF4729" evidence="1">
    <location>
        <begin position="316"/>
        <end position="482"/>
    </location>
</feature>
<dbReference type="Proteomes" id="UP000515162">
    <property type="component" value="Chromosome X"/>
</dbReference>
<reference evidence="3" key="1">
    <citation type="submission" date="2025-08" db="UniProtKB">
        <authorList>
            <consortium name="RefSeq"/>
        </authorList>
    </citation>
    <scope>IDENTIFICATION</scope>
    <source>
        <strain evidence="3">Mau12</strain>
        <tissue evidence="3">Whole Body</tissue>
    </source>
</reference>
<evidence type="ECO:0000313" key="2">
    <source>
        <dbReference type="Proteomes" id="UP000515162"/>
    </source>
</evidence>
<dbReference type="RefSeq" id="XP_033171696.1">
    <property type="nucleotide sequence ID" value="XM_033315805.1"/>
</dbReference>
<keyword evidence="2" id="KW-1185">Reference proteome</keyword>
<name>A0A6P8L997_DROMA</name>
<accession>A0A6P8L997</accession>
<dbReference type="Pfam" id="PF15866">
    <property type="entry name" value="DUF4729"/>
    <property type="match status" value="1"/>
</dbReference>
<dbReference type="GeneID" id="117148432"/>
<organism evidence="2 3">
    <name type="scientific">Drosophila mauritiana</name>
    <name type="common">Fruit fly</name>
    <dbReference type="NCBI Taxonomy" id="7226"/>
    <lineage>
        <taxon>Eukaryota</taxon>
        <taxon>Metazoa</taxon>
        <taxon>Ecdysozoa</taxon>
        <taxon>Arthropoda</taxon>
        <taxon>Hexapoda</taxon>
        <taxon>Insecta</taxon>
        <taxon>Pterygota</taxon>
        <taxon>Neoptera</taxon>
        <taxon>Endopterygota</taxon>
        <taxon>Diptera</taxon>
        <taxon>Brachycera</taxon>
        <taxon>Muscomorpha</taxon>
        <taxon>Ephydroidea</taxon>
        <taxon>Drosophilidae</taxon>
        <taxon>Drosophila</taxon>
        <taxon>Sophophora</taxon>
    </lineage>
</organism>
<sequence length="499" mass="57727">MNCGLCRKPTITPFSTLQKFRVCVCLREHYQCMECDKRERFQCALCGLATFVLHLDLEFVFDDVRRSMMATQNPGEIRNNGNDSDSAVEILGQRNTRKYSTPGNGGRSHSLFSPRMTTLLHQKRSSSMYCTKDWHNQNVPRSQEKTTKKVKGTLTGRRIDTREKCSTKMQEPKKPINDGMRLQMGAPYEINKSVDPVRKDIATKDIRSYTKEERRALLQYVNEIYSFSDLQEKYLVFGCQFLTNRRHMEWLSSEPKQRFACSGIPVVRRVLFTCSNSIERHCELMELPNDFDNNRFSRDALAFPFIRLEKTQLLAKCPDQNCQEYLFMYNIAFHLTSKHRNWLVKYLELNTPFTFQLDLKVTSESVKCHAVIQLQNVLFEYSKYGSNLSLTIMSRHVQLSEIVGNCQPDQLLTLIWAATTMSKTFPMIVNLTLWSTGGDFPISTISYTGKPFDIKHSIRPYHLIKSGRVIILTAKQAEALTQKCKKKVGIQFIARMAKL</sequence>
<dbReference type="AlphaFoldDB" id="A0A6P8L997"/>
<dbReference type="InterPro" id="IPR031732">
    <property type="entry name" value="DUF4729"/>
</dbReference>
<evidence type="ECO:0000259" key="1">
    <source>
        <dbReference type="Pfam" id="PF15866"/>
    </source>
</evidence>